<evidence type="ECO:0000256" key="6">
    <source>
        <dbReference type="ARBA" id="ARBA00023306"/>
    </source>
</evidence>
<proteinExistence type="predicted"/>
<evidence type="ECO:0000256" key="9">
    <source>
        <dbReference type="ARBA" id="ARBA00033158"/>
    </source>
</evidence>
<dbReference type="GO" id="GO:0043093">
    <property type="term" value="P:FtsZ-dependent cytokinesis"/>
    <property type="evidence" value="ECO:0007669"/>
    <property type="project" value="TreeGrafter"/>
</dbReference>
<dbReference type="SUPFAM" id="SSF102829">
    <property type="entry name" value="Cell division protein ZapA-like"/>
    <property type="match status" value="1"/>
</dbReference>
<dbReference type="GO" id="GO:0000917">
    <property type="term" value="P:division septum assembly"/>
    <property type="evidence" value="ECO:0007669"/>
    <property type="project" value="UniProtKB-KW"/>
</dbReference>
<comment type="subunit">
    <text evidence="8">Homodimer. Interacts with FtsZ.</text>
</comment>
<dbReference type="InterPro" id="IPR036192">
    <property type="entry name" value="Cell_div_ZapA-like_sf"/>
</dbReference>
<dbReference type="InterPro" id="IPR007838">
    <property type="entry name" value="Cell_div_ZapA-like"/>
</dbReference>
<keyword evidence="5" id="KW-0717">Septation</keyword>
<protein>
    <recommendedName>
        <fullName evidence="2">Cell division protein ZapA</fullName>
    </recommendedName>
    <alternativeName>
        <fullName evidence="9">Z ring-associated protein ZapA</fullName>
    </alternativeName>
</protein>
<dbReference type="Gene3D" id="6.10.250.790">
    <property type="match status" value="1"/>
</dbReference>
<dbReference type="EMBL" id="DTHB01000042">
    <property type="protein sequence ID" value="HGB14629.1"/>
    <property type="molecule type" value="Genomic_DNA"/>
</dbReference>
<evidence type="ECO:0000256" key="7">
    <source>
        <dbReference type="ARBA" id="ARBA00024910"/>
    </source>
</evidence>
<comment type="function">
    <text evidence="7">Activator of cell division through the inhibition of FtsZ GTPase activity, therefore promoting FtsZ assembly into bundles of protofilaments necessary for the formation of the division Z ring. It is recruited early at mid-cell but it is not essential for cell division.</text>
</comment>
<dbReference type="AlphaFoldDB" id="A0A7C3WHD1"/>
<evidence type="ECO:0000256" key="5">
    <source>
        <dbReference type="ARBA" id="ARBA00023210"/>
    </source>
</evidence>
<evidence type="ECO:0000256" key="1">
    <source>
        <dbReference type="ARBA" id="ARBA00004496"/>
    </source>
</evidence>
<dbReference type="PANTHER" id="PTHR34981:SF1">
    <property type="entry name" value="CELL DIVISION PROTEIN ZAPA"/>
    <property type="match status" value="1"/>
</dbReference>
<evidence type="ECO:0000313" key="10">
    <source>
        <dbReference type="EMBL" id="HGB14629.1"/>
    </source>
</evidence>
<evidence type="ECO:0000256" key="2">
    <source>
        <dbReference type="ARBA" id="ARBA00015195"/>
    </source>
</evidence>
<evidence type="ECO:0000256" key="8">
    <source>
        <dbReference type="ARBA" id="ARBA00026068"/>
    </source>
</evidence>
<dbReference type="GO" id="GO:0000921">
    <property type="term" value="P:septin ring assembly"/>
    <property type="evidence" value="ECO:0007669"/>
    <property type="project" value="TreeGrafter"/>
</dbReference>
<organism evidence="10">
    <name type="scientific">Desulfobacca acetoxidans</name>
    <dbReference type="NCBI Taxonomy" id="60893"/>
    <lineage>
        <taxon>Bacteria</taxon>
        <taxon>Pseudomonadati</taxon>
        <taxon>Thermodesulfobacteriota</taxon>
        <taxon>Desulfobaccia</taxon>
        <taxon>Desulfobaccales</taxon>
        <taxon>Desulfobaccaceae</taxon>
        <taxon>Desulfobacca</taxon>
    </lineage>
</organism>
<dbReference type="GO" id="GO:0030428">
    <property type="term" value="C:cell septum"/>
    <property type="evidence" value="ECO:0007669"/>
    <property type="project" value="TreeGrafter"/>
</dbReference>
<dbReference type="GO" id="GO:0032153">
    <property type="term" value="C:cell division site"/>
    <property type="evidence" value="ECO:0007669"/>
    <property type="project" value="TreeGrafter"/>
</dbReference>
<comment type="subcellular location">
    <subcellularLocation>
        <location evidence="1">Cytoplasm</location>
    </subcellularLocation>
</comment>
<name>A0A7C3WHD1_9BACT</name>
<dbReference type="PANTHER" id="PTHR34981">
    <property type="entry name" value="CELL DIVISION PROTEIN ZAPA"/>
    <property type="match status" value="1"/>
</dbReference>
<keyword evidence="3" id="KW-0963">Cytoplasm</keyword>
<keyword evidence="4 10" id="KW-0132">Cell division</keyword>
<accession>A0A7C3WHD1</accession>
<sequence length="102" mass="11516">MAQEPQKIVVEILGRSLTLQSSMEPERLQAVARMVDDHLRQLQKAFPASPVADLAILAALNLACESLETKEDYQQLQAEIDRRSRQLIERLERYASYAPPGP</sequence>
<dbReference type="InterPro" id="IPR053712">
    <property type="entry name" value="Bac_CellDiv_Activator"/>
</dbReference>
<gene>
    <name evidence="10" type="ORF">ENV62_05265</name>
</gene>
<reference evidence="10" key="1">
    <citation type="journal article" date="2020" name="mSystems">
        <title>Genome- and Community-Level Interaction Insights into Carbon Utilization and Element Cycling Functions of Hydrothermarchaeota in Hydrothermal Sediment.</title>
        <authorList>
            <person name="Zhou Z."/>
            <person name="Liu Y."/>
            <person name="Xu W."/>
            <person name="Pan J."/>
            <person name="Luo Z.H."/>
            <person name="Li M."/>
        </authorList>
    </citation>
    <scope>NUCLEOTIDE SEQUENCE [LARGE SCALE GENOMIC DNA]</scope>
    <source>
        <strain evidence="10">SpSt-776</strain>
    </source>
</reference>
<comment type="caution">
    <text evidence="10">The sequence shown here is derived from an EMBL/GenBank/DDBJ whole genome shotgun (WGS) entry which is preliminary data.</text>
</comment>
<keyword evidence="6" id="KW-0131">Cell cycle</keyword>
<dbReference type="Pfam" id="PF05164">
    <property type="entry name" value="ZapA"/>
    <property type="match status" value="1"/>
</dbReference>
<dbReference type="GO" id="GO:0005829">
    <property type="term" value="C:cytosol"/>
    <property type="evidence" value="ECO:0007669"/>
    <property type="project" value="TreeGrafter"/>
</dbReference>
<evidence type="ECO:0000256" key="4">
    <source>
        <dbReference type="ARBA" id="ARBA00022618"/>
    </source>
</evidence>
<evidence type="ECO:0000256" key="3">
    <source>
        <dbReference type="ARBA" id="ARBA00022490"/>
    </source>
</evidence>